<evidence type="ECO:0000313" key="2">
    <source>
        <dbReference type="Proteomes" id="UP000790709"/>
    </source>
</evidence>
<organism evidence="1 2">
    <name type="scientific">Leucogyrophana mollusca</name>
    <dbReference type="NCBI Taxonomy" id="85980"/>
    <lineage>
        <taxon>Eukaryota</taxon>
        <taxon>Fungi</taxon>
        <taxon>Dikarya</taxon>
        <taxon>Basidiomycota</taxon>
        <taxon>Agaricomycotina</taxon>
        <taxon>Agaricomycetes</taxon>
        <taxon>Agaricomycetidae</taxon>
        <taxon>Boletales</taxon>
        <taxon>Boletales incertae sedis</taxon>
        <taxon>Leucogyrophana</taxon>
    </lineage>
</organism>
<dbReference type="Proteomes" id="UP000790709">
    <property type="component" value="Unassembled WGS sequence"/>
</dbReference>
<gene>
    <name evidence="1" type="ORF">BV22DRAFT_1055824</name>
</gene>
<evidence type="ECO:0000313" key="1">
    <source>
        <dbReference type="EMBL" id="KAH7930122.1"/>
    </source>
</evidence>
<reference evidence="1" key="1">
    <citation type="journal article" date="2021" name="New Phytol.">
        <title>Evolutionary innovations through gain and loss of genes in the ectomycorrhizal Boletales.</title>
        <authorList>
            <person name="Wu G."/>
            <person name="Miyauchi S."/>
            <person name="Morin E."/>
            <person name="Kuo A."/>
            <person name="Drula E."/>
            <person name="Varga T."/>
            <person name="Kohler A."/>
            <person name="Feng B."/>
            <person name="Cao Y."/>
            <person name="Lipzen A."/>
            <person name="Daum C."/>
            <person name="Hundley H."/>
            <person name="Pangilinan J."/>
            <person name="Johnson J."/>
            <person name="Barry K."/>
            <person name="LaButti K."/>
            <person name="Ng V."/>
            <person name="Ahrendt S."/>
            <person name="Min B."/>
            <person name="Choi I.G."/>
            <person name="Park H."/>
            <person name="Plett J.M."/>
            <person name="Magnuson J."/>
            <person name="Spatafora J.W."/>
            <person name="Nagy L.G."/>
            <person name="Henrissat B."/>
            <person name="Grigoriev I.V."/>
            <person name="Yang Z.L."/>
            <person name="Xu J."/>
            <person name="Martin F.M."/>
        </authorList>
    </citation>
    <scope>NUCLEOTIDE SEQUENCE</scope>
    <source>
        <strain evidence="1">KUC20120723A-06</strain>
    </source>
</reference>
<name>A0ACB8BZ37_9AGAM</name>
<sequence>MSENKLSAEPTLQEQPANTTPAVATQPSASEKPKRVGLELAEATFGPLLSPIPGTTADWQNYTLNRYKTIKEAKARNIFPRLKGYESPGSDDDDYDMRDGDEGIVVKNIRRRVRDIEKELGLEDKTLQKCVRVLKCDALLEEIDDPRTVDTLVRFYSPSAPVYIDVHLFYHSRSRLYNIEWSYSLGYRIHRRPSPTPADAAAIAKELNPGIQTMHTRNGWRSISWGLFDDSNGNYGPNWRRIEDGEVDLYEDAVLDIYEAIFGKPIESADPGNAEAEIERRRKLVRAVQLLLASVGVGYEIACDDEETDEGYPYGFGGGGPKKIRWTLEGLSDRWFARGVRKACGFQLKKDPEGEIKGKQERMEMAEAPEYEGGEFDDSDNEEPGCPSQ</sequence>
<accession>A0ACB8BZ37</accession>
<proteinExistence type="predicted"/>
<protein>
    <submittedName>
        <fullName evidence="1">Uncharacterized protein</fullName>
    </submittedName>
</protein>
<dbReference type="EMBL" id="MU266335">
    <property type="protein sequence ID" value="KAH7930122.1"/>
    <property type="molecule type" value="Genomic_DNA"/>
</dbReference>
<comment type="caution">
    <text evidence="1">The sequence shown here is derived from an EMBL/GenBank/DDBJ whole genome shotgun (WGS) entry which is preliminary data.</text>
</comment>
<keyword evidence="2" id="KW-1185">Reference proteome</keyword>